<dbReference type="EMBL" id="BARW01017674">
    <property type="protein sequence ID" value="GAI90160.1"/>
    <property type="molecule type" value="Genomic_DNA"/>
</dbReference>
<reference evidence="1" key="1">
    <citation type="journal article" date="2014" name="Front. Microbiol.">
        <title>High frequency of phylogenetically diverse reductive dehalogenase-homologous genes in deep subseafloor sedimentary metagenomes.</title>
        <authorList>
            <person name="Kawai M."/>
            <person name="Futagami T."/>
            <person name="Toyoda A."/>
            <person name="Takaki Y."/>
            <person name="Nishi S."/>
            <person name="Hori S."/>
            <person name="Arai W."/>
            <person name="Tsubouchi T."/>
            <person name="Morono Y."/>
            <person name="Uchiyama I."/>
            <person name="Ito T."/>
            <person name="Fujiyama A."/>
            <person name="Inagaki F."/>
            <person name="Takami H."/>
        </authorList>
    </citation>
    <scope>NUCLEOTIDE SEQUENCE</scope>
    <source>
        <strain evidence="1">Expedition CK06-06</strain>
    </source>
</reference>
<accession>X1TRH2</accession>
<evidence type="ECO:0000313" key="1">
    <source>
        <dbReference type="EMBL" id="GAI90160.1"/>
    </source>
</evidence>
<evidence type="ECO:0008006" key="2">
    <source>
        <dbReference type="Google" id="ProtNLM"/>
    </source>
</evidence>
<protein>
    <recommendedName>
        <fullName evidence="2">Homeodomain phBC6A51-type domain-containing protein</fullName>
    </recommendedName>
</protein>
<sequence length="129" mass="14864">MRHIPEKLTAAKLRAISFLLEDKDVKDAAKHAKVGRASLYRWMKDPLFQQRLQDSREILFFEGLDRLKGAMAKAARTLIKLLSSSDEGQQRLAAKTILDYGLKGFELKNLEERLVRLEEQLERSSSYKS</sequence>
<comment type="caution">
    <text evidence="1">The sequence shown here is derived from an EMBL/GenBank/DDBJ whole genome shotgun (WGS) entry which is preliminary data.</text>
</comment>
<organism evidence="1">
    <name type="scientific">marine sediment metagenome</name>
    <dbReference type="NCBI Taxonomy" id="412755"/>
    <lineage>
        <taxon>unclassified sequences</taxon>
        <taxon>metagenomes</taxon>
        <taxon>ecological metagenomes</taxon>
    </lineage>
</organism>
<dbReference type="Gene3D" id="1.10.10.60">
    <property type="entry name" value="Homeodomain-like"/>
    <property type="match status" value="1"/>
</dbReference>
<proteinExistence type="predicted"/>
<gene>
    <name evidence="1" type="ORF">S12H4_30469</name>
</gene>
<name>X1TRH2_9ZZZZ</name>
<dbReference type="AlphaFoldDB" id="X1TRH2"/>